<evidence type="ECO:0000313" key="1">
    <source>
        <dbReference type="EMBL" id="CAD9527315.1"/>
    </source>
</evidence>
<organism evidence="1">
    <name type="scientific">Zooxanthella nutricula</name>
    <dbReference type="NCBI Taxonomy" id="1333877"/>
    <lineage>
        <taxon>Eukaryota</taxon>
        <taxon>Sar</taxon>
        <taxon>Alveolata</taxon>
        <taxon>Dinophyceae</taxon>
        <taxon>Peridiniales</taxon>
        <taxon>Peridiniales incertae sedis</taxon>
        <taxon>Zooxanthella</taxon>
    </lineage>
</organism>
<sequence length="144" mass="16118">MLCEYLSTFLADSSESIPSATARSEVCLWHLGCFEKILKQLMNQDPMDSVDPKYRKDLPEELRDQVIAAKANLPAALADAMAGIAEAYLKDTFMGEDAPLQDTLQAWPDLADEDIATARAHLPRDLSMQHWVAVYRLLRPKAAR</sequence>
<dbReference type="AlphaFoldDB" id="A0A6U6J4S5"/>
<reference evidence="1" key="1">
    <citation type="submission" date="2021-01" db="EMBL/GenBank/DDBJ databases">
        <authorList>
            <person name="Corre E."/>
            <person name="Pelletier E."/>
            <person name="Niang G."/>
            <person name="Scheremetjew M."/>
            <person name="Finn R."/>
            <person name="Kale V."/>
            <person name="Holt S."/>
            <person name="Cochrane G."/>
            <person name="Meng A."/>
            <person name="Brown T."/>
            <person name="Cohen L."/>
        </authorList>
    </citation>
    <scope>NUCLEOTIDE SEQUENCE</scope>
    <source>
        <strain evidence="1">RCC3387</strain>
    </source>
</reference>
<proteinExistence type="predicted"/>
<name>A0A6U6J4S5_9DINO</name>
<protein>
    <submittedName>
        <fullName evidence="1">Uncharacterized protein</fullName>
    </submittedName>
</protein>
<dbReference type="EMBL" id="HBGW01018323">
    <property type="protein sequence ID" value="CAD9527315.1"/>
    <property type="molecule type" value="Transcribed_RNA"/>
</dbReference>
<accession>A0A6U6J4S5</accession>
<gene>
    <name evidence="1" type="ORF">BRAN1462_LOCUS11521</name>
</gene>